<evidence type="ECO:0000313" key="11">
    <source>
        <dbReference type="Proteomes" id="UP000658997"/>
    </source>
</evidence>
<keyword evidence="2" id="KW-0805">Transcription regulation</keyword>
<reference evidence="8" key="1">
    <citation type="submission" date="2016-04" db="EMBL/GenBank/DDBJ databases">
        <authorList>
            <person name="Evans L.H."/>
            <person name="Alamgir A."/>
            <person name="Owens N."/>
            <person name="Weber N.D."/>
            <person name="Virtaneva K."/>
            <person name="Barbian K."/>
            <person name="Babar A."/>
            <person name="Rosenke K."/>
        </authorList>
    </citation>
    <scope>NUCLEOTIDE SEQUENCE</scope>
    <source>
        <strain evidence="8">UB2112</strain>
    </source>
</reference>
<comment type="subcellular location">
    <subcellularLocation>
        <location evidence="1">Nucleus</location>
    </subcellularLocation>
</comment>
<keyword evidence="5" id="KW-0539">Nucleus</keyword>
<dbReference type="SUPFAM" id="SSF47113">
    <property type="entry name" value="Histone-fold"/>
    <property type="match status" value="1"/>
</dbReference>
<proteinExistence type="inferred from homology"/>
<dbReference type="Proteomes" id="UP000658997">
    <property type="component" value="Unassembled WGS sequence"/>
</dbReference>
<evidence type="ECO:0000256" key="5">
    <source>
        <dbReference type="ARBA" id="ARBA00023242"/>
    </source>
</evidence>
<gene>
    <name evidence="9" type="ORF">UBRO2_01018</name>
    <name evidence="8" type="ORF">UBRO_00181</name>
</gene>
<evidence type="ECO:0000313" key="9">
    <source>
        <dbReference type="EMBL" id="SYW75863.1"/>
    </source>
</evidence>
<evidence type="ECO:0000256" key="4">
    <source>
        <dbReference type="ARBA" id="ARBA00023163"/>
    </source>
</evidence>
<dbReference type="FunFam" id="1.10.20.10:FF:000023">
    <property type="entry name" value="transcription initiation protein SPT3 homolog"/>
    <property type="match status" value="1"/>
</dbReference>
<protein>
    <submittedName>
        <fullName evidence="9">Related to SPT3 - general transcriptional adaptor or co-activator</fullName>
    </submittedName>
    <submittedName>
        <fullName evidence="8">Related to SPT3-general transcriptional adaptor or co-activator</fullName>
    </submittedName>
</protein>
<comment type="similarity">
    <text evidence="6">Belongs to the SPT3 family.</text>
</comment>
<reference evidence="9" key="3">
    <citation type="submission" date="2018-08" db="EMBL/GenBank/DDBJ databases">
        <authorList>
            <person name="Guldener U."/>
        </authorList>
    </citation>
    <scope>NUCLEOTIDE SEQUENCE</scope>
    <source>
        <strain evidence="9">UB2</strain>
    </source>
</reference>
<feature type="region of interest" description="Disordered" evidence="7">
    <location>
        <begin position="113"/>
        <end position="142"/>
    </location>
</feature>
<name>A0A1K0FY60_9BASI</name>
<feature type="compositionally biased region" description="Gly residues" evidence="7">
    <location>
        <begin position="120"/>
        <end position="129"/>
    </location>
</feature>
<keyword evidence="4" id="KW-0804">Transcription</keyword>
<dbReference type="PANTHER" id="PTHR11380">
    <property type="entry name" value="TRANSCRIPTION INITIATION FACTOR TFIID/SUPT3-RELATED"/>
    <property type="match status" value="1"/>
</dbReference>
<evidence type="ECO:0000256" key="2">
    <source>
        <dbReference type="ARBA" id="ARBA00023015"/>
    </source>
</evidence>
<dbReference type="InterPro" id="IPR003195">
    <property type="entry name" value="TFIID_TAF13"/>
</dbReference>
<dbReference type="GO" id="GO:0006357">
    <property type="term" value="P:regulation of transcription by RNA polymerase II"/>
    <property type="evidence" value="ECO:0007669"/>
    <property type="project" value="UniProtKB-ARBA"/>
</dbReference>
<dbReference type="GO" id="GO:0005634">
    <property type="term" value="C:nucleus"/>
    <property type="evidence" value="ECO:0007669"/>
    <property type="project" value="UniProtKB-SubCell"/>
</dbReference>
<evidence type="ECO:0000256" key="6">
    <source>
        <dbReference type="ARBA" id="ARBA00061274"/>
    </source>
</evidence>
<dbReference type="GO" id="GO:0000124">
    <property type="term" value="C:SAGA complex"/>
    <property type="evidence" value="ECO:0007669"/>
    <property type="project" value="TreeGrafter"/>
</dbReference>
<dbReference type="GO" id="GO:0046982">
    <property type="term" value="F:protein heterodimerization activity"/>
    <property type="evidence" value="ECO:0007669"/>
    <property type="project" value="InterPro"/>
</dbReference>
<keyword evidence="11" id="KW-1185">Reference proteome</keyword>
<dbReference type="OrthoDB" id="66982at2759"/>
<dbReference type="PANTHER" id="PTHR11380:SF16">
    <property type="entry name" value="TRANSCRIPTION INITIATION PROTEIN SPT3 HOMOLOG"/>
    <property type="match status" value="1"/>
</dbReference>
<evidence type="ECO:0000256" key="7">
    <source>
        <dbReference type="SAM" id="MobiDB-lite"/>
    </source>
</evidence>
<keyword evidence="3" id="KW-0010">Activator</keyword>
<sequence>MSKTGPSSSNSFPGPGMEVDTGDAPAPGYRYQVEISQMMFVFADVVDPAPEITKLVEDIVRSQVIEMMIQSRRLAQRRSSKYLSPEDLIFLIRYDRAKVNRLRTYLSWKDVRKNAKDSGDSGGGAGGAGEMDALDDPSAMDGANTKATKMKIRLPWEISSIYSEHVLALPNAEGEEEEDDDDIEAHEASIQRLKDADEATRRMTREEYVHYSECRQASFTFRKSKKFREFINTNAYLDVKPNDDIIDILGFLAFEVVRELCVGAVAIKKSLEKQEAARVRADVQQQQQQQKQQQQQAQALPAASSSSSSAASAKRKQDDTSRDTEGEAAEKRAKIEASDMHGPAATTAGEADEAKNGEAADAQEADDEANTTTNAKGADDELCTLFTLPPSVETPLLASHIQEAFARLQRKHPPALTTGVRGSAGPGGLRRTRVFVI</sequence>
<dbReference type="Gene3D" id="1.10.20.10">
    <property type="entry name" value="Histone, subunit A"/>
    <property type="match status" value="1"/>
</dbReference>
<dbReference type="EMBL" id="LT558118">
    <property type="protein sequence ID" value="SAM72423.1"/>
    <property type="molecule type" value="Genomic_DNA"/>
</dbReference>
<organism evidence="8 10">
    <name type="scientific">Ustilago bromivora</name>
    <dbReference type="NCBI Taxonomy" id="307758"/>
    <lineage>
        <taxon>Eukaryota</taxon>
        <taxon>Fungi</taxon>
        <taxon>Dikarya</taxon>
        <taxon>Basidiomycota</taxon>
        <taxon>Ustilaginomycotina</taxon>
        <taxon>Ustilaginomycetes</taxon>
        <taxon>Ustilaginales</taxon>
        <taxon>Ustilaginaceae</taxon>
        <taxon>Ustilago</taxon>
    </lineage>
</organism>
<dbReference type="Proteomes" id="UP000179920">
    <property type="component" value="Chromosome II"/>
</dbReference>
<evidence type="ECO:0000313" key="8">
    <source>
        <dbReference type="EMBL" id="SAM72423.1"/>
    </source>
</evidence>
<evidence type="ECO:0000256" key="1">
    <source>
        <dbReference type="ARBA" id="ARBA00004123"/>
    </source>
</evidence>
<dbReference type="AlphaFoldDB" id="A0A1K0FY60"/>
<dbReference type="GO" id="GO:0006366">
    <property type="term" value="P:transcription by RNA polymerase II"/>
    <property type="evidence" value="ECO:0007669"/>
    <property type="project" value="InterPro"/>
</dbReference>
<feature type="compositionally biased region" description="Low complexity" evidence="7">
    <location>
        <begin position="1"/>
        <end position="16"/>
    </location>
</feature>
<feature type="compositionally biased region" description="Low complexity" evidence="7">
    <location>
        <begin position="285"/>
        <end position="312"/>
    </location>
</feature>
<evidence type="ECO:0000256" key="3">
    <source>
        <dbReference type="ARBA" id="ARBA00023159"/>
    </source>
</evidence>
<feature type="region of interest" description="Disordered" evidence="7">
    <location>
        <begin position="285"/>
        <end position="376"/>
    </location>
</feature>
<evidence type="ECO:0000313" key="10">
    <source>
        <dbReference type="Proteomes" id="UP000179920"/>
    </source>
</evidence>
<dbReference type="EMBL" id="ULHB01000012">
    <property type="protein sequence ID" value="SYW75863.1"/>
    <property type="molecule type" value="Genomic_DNA"/>
</dbReference>
<feature type="region of interest" description="Disordered" evidence="7">
    <location>
        <begin position="1"/>
        <end position="23"/>
    </location>
</feature>
<dbReference type="CDD" id="cd22926">
    <property type="entry name" value="HFD_SPT3"/>
    <property type="match status" value="1"/>
</dbReference>
<dbReference type="InterPro" id="IPR009072">
    <property type="entry name" value="Histone-fold"/>
</dbReference>
<dbReference type="GO" id="GO:0003712">
    <property type="term" value="F:transcription coregulator activity"/>
    <property type="evidence" value="ECO:0007669"/>
    <property type="project" value="TreeGrafter"/>
</dbReference>
<reference evidence="10" key="2">
    <citation type="submission" date="2016-04" db="EMBL/GenBank/DDBJ databases">
        <authorList>
            <person name="Guldener U."/>
            <person name="Guldener U."/>
        </authorList>
    </citation>
    <scope>NUCLEOTIDE SEQUENCE [LARGE SCALE GENOMIC DNA]</scope>
    <source>
        <strain evidence="10">UB2112</strain>
    </source>
</reference>
<dbReference type="Pfam" id="PF02269">
    <property type="entry name" value="TFIID-18kDa"/>
    <property type="match status" value="1"/>
</dbReference>
<feature type="compositionally biased region" description="Basic and acidic residues" evidence="7">
    <location>
        <begin position="315"/>
        <end position="339"/>
    </location>
</feature>
<accession>A0A1K0FY60</accession>